<reference evidence="2" key="1">
    <citation type="submission" date="2022-12" db="EMBL/GenBank/DDBJ databases">
        <authorList>
            <person name="Petersen C."/>
        </authorList>
    </citation>
    <scope>NUCLEOTIDE SEQUENCE</scope>
    <source>
        <strain evidence="2">IBT 29677</strain>
    </source>
</reference>
<keyword evidence="3" id="KW-1185">Reference proteome</keyword>
<protein>
    <submittedName>
        <fullName evidence="2">Uncharacterized protein</fullName>
    </submittedName>
</protein>
<reference evidence="2" key="2">
    <citation type="journal article" date="2023" name="IMA Fungus">
        <title>Comparative genomic study of the Penicillium genus elucidates a diverse pangenome and 15 lateral gene transfer events.</title>
        <authorList>
            <person name="Petersen C."/>
            <person name="Sorensen T."/>
            <person name="Nielsen M.R."/>
            <person name="Sondergaard T.E."/>
            <person name="Sorensen J.L."/>
            <person name="Fitzpatrick D.A."/>
            <person name="Frisvad J.C."/>
            <person name="Nielsen K.L."/>
        </authorList>
    </citation>
    <scope>NUCLEOTIDE SEQUENCE</scope>
    <source>
        <strain evidence="2">IBT 29677</strain>
    </source>
</reference>
<feature type="compositionally biased region" description="Low complexity" evidence="1">
    <location>
        <begin position="214"/>
        <end position="239"/>
    </location>
</feature>
<gene>
    <name evidence="2" type="ORF">N7509_008956</name>
</gene>
<accession>A0A9W9VNL5</accession>
<organism evidence="2 3">
    <name type="scientific">Penicillium cosmopolitanum</name>
    <dbReference type="NCBI Taxonomy" id="1131564"/>
    <lineage>
        <taxon>Eukaryota</taxon>
        <taxon>Fungi</taxon>
        <taxon>Dikarya</taxon>
        <taxon>Ascomycota</taxon>
        <taxon>Pezizomycotina</taxon>
        <taxon>Eurotiomycetes</taxon>
        <taxon>Eurotiomycetidae</taxon>
        <taxon>Eurotiales</taxon>
        <taxon>Aspergillaceae</taxon>
        <taxon>Penicillium</taxon>
    </lineage>
</organism>
<sequence length="249" mass="25387">MDHGIGGREGGVAHFDPIKSFAYGRDFDSLSPSAPNTGLSESALEVDRRVGSENASNECKNCIRTLDLGGADLASVETLEALTLALTEPLTFTLAFTLALSAWDSGSGRSWDGGAGKARLAAEATTKAATGGARGNTGGSTSRSRGVITVATRVLVATTDAADTPEGAVRRTARFGSTRRRTTGGDYARRTLTTTFKASRRLGTGRSASVVTKSTARGSSGSITGGSTTAKATARSSTTWEGAGGLNTA</sequence>
<comment type="caution">
    <text evidence="2">The sequence shown here is derived from an EMBL/GenBank/DDBJ whole genome shotgun (WGS) entry which is preliminary data.</text>
</comment>
<dbReference type="AlphaFoldDB" id="A0A9W9VNL5"/>
<evidence type="ECO:0000313" key="2">
    <source>
        <dbReference type="EMBL" id="KAJ5386415.1"/>
    </source>
</evidence>
<evidence type="ECO:0000256" key="1">
    <source>
        <dbReference type="SAM" id="MobiDB-lite"/>
    </source>
</evidence>
<dbReference type="GeneID" id="81372573"/>
<dbReference type="RefSeq" id="XP_056484213.1">
    <property type="nucleotide sequence ID" value="XM_056633593.1"/>
</dbReference>
<feature type="region of interest" description="Disordered" evidence="1">
    <location>
        <begin position="203"/>
        <end position="249"/>
    </location>
</feature>
<dbReference type="Proteomes" id="UP001147747">
    <property type="component" value="Unassembled WGS sequence"/>
</dbReference>
<dbReference type="EMBL" id="JAPZBU010000009">
    <property type="protein sequence ID" value="KAJ5386415.1"/>
    <property type="molecule type" value="Genomic_DNA"/>
</dbReference>
<evidence type="ECO:0000313" key="3">
    <source>
        <dbReference type="Proteomes" id="UP001147747"/>
    </source>
</evidence>
<name>A0A9W9VNL5_9EURO</name>
<proteinExistence type="predicted"/>